<organism evidence="2 3">
    <name type="scientific">Candidatus Adlerbacteria bacterium RIFCSPLOWO2_01_FULL_54_21b</name>
    <dbReference type="NCBI Taxonomy" id="1797245"/>
    <lineage>
        <taxon>Bacteria</taxon>
        <taxon>Candidatus Adleribacteriota</taxon>
    </lineage>
</organism>
<keyword evidence="1" id="KW-1133">Transmembrane helix</keyword>
<comment type="caution">
    <text evidence="2">The sequence shown here is derived from an EMBL/GenBank/DDBJ whole genome shotgun (WGS) entry which is preliminary data.</text>
</comment>
<gene>
    <name evidence="2" type="ORF">A2949_00455</name>
</gene>
<proteinExistence type="predicted"/>
<dbReference type="AlphaFoldDB" id="A0A1F4Y1F5"/>
<dbReference type="Proteomes" id="UP000178585">
    <property type="component" value="Unassembled WGS sequence"/>
</dbReference>
<dbReference type="STRING" id="1797245.A2949_00455"/>
<dbReference type="EMBL" id="MEWZ01000001">
    <property type="protein sequence ID" value="OGC87721.1"/>
    <property type="molecule type" value="Genomic_DNA"/>
</dbReference>
<feature type="transmembrane region" description="Helical" evidence="1">
    <location>
        <begin position="55"/>
        <end position="73"/>
    </location>
</feature>
<reference evidence="2 3" key="1">
    <citation type="journal article" date="2016" name="Nat. Commun.">
        <title>Thousands of microbial genomes shed light on interconnected biogeochemical processes in an aquifer system.</title>
        <authorList>
            <person name="Anantharaman K."/>
            <person name="Brown C.T."/>
            <person name="Hug L.A."/>
            <person name="Sharon I."/>
            <person name="Castelle C.J."/>
            <person name="Probst A.J."/>
            <person name="Thomas B.C."/>
            <person name="Singh A."/>
            <person name="Wilkins M.J."/>
            <person name="Karaoz U."/>
            <person name="Brodie E.L."/>
            <person name="Williams K.H."/>
            <person name="Hubbard S.S."/>
            <person name="Banfield J.F."/>
        </authorList>
    </citation>
    <scope>NUCLEOTIDE SEQUENCE [LARGE SCALE GENOMIC DNA]</scope>
</reference>
<evidence type="ECO:0000313" key="2">
    <source>
        <dbReference type="EMBL" id="OGC87721.1"/>
    </source>
</evidence>
<name>A0A1F4Y1F5_9BACT</name>
<keyword evidence="1" id="KW-0472">Membrane</keyword>
<feature type="transmembrane region" description="Helical" evidence="1">
    <location>
        <begin position="85"/>
        <end position="103"/>
    </location>
</feature>
<accession>A0A1F4Y1F5</accession>
<evidence type="ECO:0000256" key="1">
    <source>
        <dbReference type="SAM" id="Phobius"/>
    </source>
</evidence>
<protein>
    <submittedName>
        <fullName evidence="2">Uncharacterized protein</fullName>
    </submittedName>
</protein>
<keyword evidence="1" id="KW-0812">Transmembrane</keyword>
<evidence type="ECO:0000313" key="3">
    <source>
        <dbReference type="Proteomes" id="UP000178585"/>
    </source>
</evidence>
<sequence>MLATLRRIPWFRVLTWILGTTWNVLVWAVEQIAHLVHSAAGSFFGVVVKGSVTAVLIKVAAVLLLLGFAAVALKLEQFGAELMMLAMLPIMLLGLWVIIKSVFAPAKKKKKKK</sequence>